<sequence>MKRRRIILIVGILFVIPLAVQAALLGTLAIGGYAYNGSEQTNEANTISDALSAYGVNGGVNGGSSYRNSYYRFSATGGYYFTLNGANLGSNITIVHKKDWIGVATNLCASWGSGWNDGQNVNDSNCNYYATWGRSDRTLGLNSPSAPSAPGWISGSCPSPGTTATISWGSVSGSGITYALRADKSPSSWNGSCNPSSGSGDYCQDGLTSTSRSISTTPGATYQTWVHAVNSGGWSGQINAFFTCAASCPSGYIGVYPNCTPAIAQACSYDGLVQWDDCYKYYSGTVQSGSSVILQNSNSAYTGSATFSCSNGTWNKINTSCSTVVNGRCLATHYDCSSGGSTNNQSNATTWTWSCTGRNGGSTASCSEPKTVNGSCSSSHYDCNVGNSTNHQSNSTNWTWSCTGLNNGNTVSCSETKPIDGSCASAHYNCSAGSSTNNQSNSTNWTWSCNGTAGGEDASCSESKPVTTYTITASAGTGGSISPSGTVSVTLGNNQSFTITPSGGYNIASVIVDGSDVGAVSSRTFSNVQGNHTISALFTVANTAPNTPLISGPTSGNASTLYTFSVNSTDLQGDQVRYGIDWTEPSDGVADVWLPAGVGYVNSGTTQSTAHSWSTSGVHTFKALAQDAPGLNSGWANYSFTVAACTPAYFCSGSDLYYRNASCVESLSQSCSYGCSGSACIPPPSIAFVPFSATNVLYGPFTATGHLEVRPSLLWSGDTTSVYWNVSNAQSCTVTGSNGDSWSGAFSGASGRTSSPIVSQTTYTLSCSGLSGAAPPSITETVNVNIIPVFEEK</sequence>
<dbReference type="Proteomes" id="UP000176689">
    <property type="component" value="Unassembled WGS sequence"/>
</dbReference>
<dbReference type="InterPro" id="IPR036116">
    <property type="entry name" value="FN3_sf"/>
</dbReference>
<proteinExistence type="predicted"/>
<organism evidence="1 2">
    <name type="scientific">Candidatus Kaiserbacteria bacterium RIFCSPHIGHO2_12_FULL_53_13</name>
    <dbReference type="NCBI Taxonomy" id="1798502"/>
    <lineage>
        <taxon>Bacteria</taxon>
        <taxon>Candidatus Kaiseribacteriota</taxon>
    </lineage>
</organism>
<protein>
    <recommendedName>
        <fullName evidence="3">Fibronectin type-III domain-containing protein</fullName>
    </recommendedName>
</protein>
<evidence type="ECO:0000313" key="1">
    <source>
        <dbReference type="EMBL" id="OGG69387.1"/>
    </source>
</evidence>
<dbReference type="AlphaFoldDB" id="A0A1F6E723"/>
<dbReference type="EMBL" id="MFLP01000033">
    <property type="protein sequence ID" value="OGG69387.1"/>
    <property type="molecule type" value="Genomic_DNA"/>
</dbReference>
<reference evidence="1 2" key="1">
    <citation type="journal article" date="2016" name="Nat. Commun.">
        <title>Thousands of microbial genomes shed light on interconnected biogeochemical processes in an aquifer system.</title>
        <authorList>
            <person name="Anantharaman K."/>
            <person name="Brown C.T."/>
            <person name="Hug L.A."/>
            <person name="Sharon I."/>
            <person name="Castelle C.J."/>
            <person name="Probst A.J."/>
            <person name="Thomas B.C."/>
            <person name="Singh A."/>
            <person name="Wilkins M.J."/>
            <person name="Karaoz U."/>
            <person name="Brodie E.L."/>
            <person name="Williams K.H."/>
            <person name="Hubbard S.S."/>
            <person name="Banfield J.F."/>
        </authorList>
    </citation>
    <scope>NUCLEOTIDE SEQUENCE [LARGE SCALE GENOMIC DNA]</scope>
</reference>
<gene>
    <name evidence="1" type="ORF">A3F27_01245</name>
</gene>
<evidence type="ECO:0008006" key="3">
    <source>
        <dbReference type="Google" id="ProtNLM"/>
    </source>
</evidence>
<evidence type="ECO:0000313" key="2">
    <source>
        <dbReference type="Proteomes" id="UP000176689"/>
    </source>
</evidence>
<accession>A0A1F6E723</accession>
<dbReference type="SUPFAM" id="SSF49265">
    <property type="entry name" value="Fibronectin type III"/>
    <property type="match status" value="1"/>
</dbReference>
<name>A0A1F6E723_9BACT</name>
<comment type="caution">
    <text evidence="1">The sequence shown here is derived from an EMBL/GenBank/DDBJ whole genome shotgun (WGS) entry which is preliminary data.</text>
</comment>